<proteinExistence type="predicted"/>
<evidence type="ECO:0000256" key="1">
    <source>
        <dbReference type="SAM" id="Phobius"/>
    </source>
</evidence>
<protein>
    <submittedName>
        <fullName evidence="2">Uncharacterized protein</fullName>
    </submittedName>
</protein>
<accession>A0A0L8ICQ6</accession>
<sequence length="64" mass="7396">MGHISSRNVNIKLCIHSSFSSEGDKMRSMKVIMLFIYFSITTILKTTRIYRPQLKIQENSNAIC</sequence>
<name>A0A0L8ICQ6_OCTBM</name>
<evidence type="ECO:0000313" key="2">
    <source>
        <dbReference type="EMBL" id="KOF99179.1"/>
    </source>
</evidence>
<reference evidence="2" key="1">
    <citation type="submission" date="2015-07" db="EMBL/GenBank/DDBJ databases">
        <title>MeaNS - Measles Nucleotide Surveillance Program.</title>
        <authorList>
            <person name="Tran T."/>
            <person name="Druce J."/>
        </authorList>
    </citation>
    <scope>NUCLEOTIDE SEQUENCE</scope>
    <source>
        <strain evidence="2">UCB-OBI-ISO-001</strain>
        <tissue evidence="2">Gonad</tissue>
    </source>
</reference>
<organism evidence="2">
    <name type="scientific">Octopus bimaculoides</name>
    <name type="common">California two-spotted octopus</name>
    <dbReference type="NCBI Taxonomy" id="37653"/>
    <lineage>
        <taxon>Eukaryota</taxon>
        <taxon>Metazoa</taxon>
        <taxon>Spiralia</taxon>
        <taxon>Lophotrochozoa</taxon>
        <taxon>Mollusca</taxon>
        <taxon>Cephalopoda</taxon>
        <taxon>Coleoidea</taxon>
        <taxon>Octopodiformes</taxon>
        <taxon>Octopoda</taxon>
        <taxon>Incirrata</taxon>
        <taxon>Octopodidae</taxon>
        <taxon>Octopus</taxon>
    </lineage>
</organism>
<dbReference type="AlphaFoldDB" id="A0A0L8ICQ6"/>
<keyword evidence="1" id="KW-1133">Transmembrane helix</keyword>
<keyword evidence="1" id="KW-0472">Membrane</keyword>
<dbReference type="EMBL" id="KQ416003">
    <property type="protein sequence ID" value="KOF99179.1"/>
    <property type="molecule type" value="Genomic_DNA"/>
</dbReference>
<gene>
    <name evidence="2" type="ORF">OCBIM_22018849mg</name>
</gene>
<feature type="transmembrane region" description="Helical" evidence="1">
    <location>
        <begin position="31"/>
        <end position="50"/>
    </location>
</feature>
<keyword evidence="1" id="KW-0812">Transmembrane</keyword>